<feature type="region of interest" description="Disordered" evidence="1">
    <location>
        <begin position="200"/>
        <end position="385"/>
    </location>
</feature>
<evidence type="ECO:0000313" key="2">
    <source>
        <dbReference type="EMBL" id="CEM47363.1"/>
    </source>
</evidence>
<feature type="compositionally biased region" description="Basic and acidic residues" evidence="1">
    <location>
        <begin position="13"/>
        <end position="29"/>
    </location>
</feature>
<gene>
    <name evidence="2" type="ORF">Cvel_8301</name>
</gene>
<feature type="compositionally biased region" description="Polar residues" evidence="1">
    <location>
        <begin position="260"/>
        <end position="270"/>
    </location>
</feature>
<dbReference type="EMBL" id="CDMZ01003725">
    <property type="protein sequence ID" value="CEM47363.1"/>
    <property type="molecule type" value="Genomic_DNA"/>
</dbReference>
<dbReference type="AlphaFoldDB" id="A0A0G4HSJ1"/>
<feature type="region of interest" description="Disordered" evidence="1">
    <location>
        <begin position="483"/>
        <end position="506"/>
    </location>
</feature>
<name>A0A0G4HSJ1_9ALVE</name>
<feature type="compositionally biased region" description="Basic and acidic residues" evidence="1">
    <location>
        <begin position="242"/>
        <end position="253"/>
    </location>
</feature>
<protein>
    <recommendedName>
        <fullName evidence="3">SH3 domain-containing protein</fullName>
    </recommendedName>
</protein>
<feature type="compositionally biased region" description="Low complexity" evidence="1">
    <location>
        <begin position="375"/>
        <end position="385"/>
    </location>
</feature>
<reference evidence="2" key="1">
    <citation type="submission" date="2014-11" db="EMBL/GenBank/DDBJ databases">
        <authorList>
            <person name="Otto D Thomas"/>
            <person name="Naeem Raeece"/>
        </authorList>
    </citation>
    <scope>NUCLEOTIDE SEQUENCE</scope>
</reference>
<evidence type="ECO:0008006" key="3">
    <source>
        <dbReference type="Google" id="ProtNLM"/>
    </source>
</evidence>
<feature type="compositionally biased region" description="Low complexity" evidence="1">
    <location>
        <begin position="343"/>
        <end position="367"/>
    </location>
</feature>
<sequence length="506" mass="54282">MEGWGGSPLPEGGRGHRGEPEEPRRLKFLTRRERREVARTQKVQELCGAGGDESAAVNEIVAGVRPLGEFKVTRETSDAKDETGEKYLCTWKFQSCPKEFQYSPKEIAEPEEYTLVSKAHSELQISCLHSKLDVMKNDYVRLWSRLKVLADSFQTVDPREITELLAAVPPPPSEKGQKRYLGTGASGVFMKNISQVAASAARGDRGATAGGGDRDHSGRSAGDFSGRRSQQPSHGPPYRPPHWADRDSDRDRGGYPGLPPTSSGPRSFASSPMDYPPPYIGRGMDRRDYSDYPSRRTDASPPYREYDPRTAPPGRGFGGTRDSPPGGARSRWGPTTDPPGAPPARAAYDPRSAPAPYPSSSRYQSPPHDQPPPQAAAGHPAGAARRVPPAVGFESLLPSGSAAGGGVEGAGSAGEVLGASAGSGGGGAEHGGWRLEARVQSVSSHFPQNSGELYCREGDLIHFSWEDPSGWVYGEVVSRQGNPLPEETPELHAKTTGWLPRGKSGL</sequence>
<organism evidence="2">
    <name type="scientific">Chromera velia CCMP2878</name>
    <dbReference type="NCBI Taxonomy" id="1169474"/>
    <lineage>
        <taxon>Eukaryota</taxon>
        <taxon>Sar</taxon>
        <taxon>Alveolata</taxon>
        <taxon>Colpodellida</taxon>
        <taxon>Chromeraceae</taxon>
        <taxon>Chromera</taxon>
    </lineage>
</organism>
<feature type="region of interest" description="Disordered" evidence="1">
    <location>
        <begin position="1"/>
        <end position="29"/>
    </location>
</feature>
<feature type="compositionally biased region" description="Basic and acidic residues" evidence="1">
    <location>
        <begin position="283"/>
        <end position="308"/>
    </location>
</feature>
<dbReference type="SUPFAM" id="SSF50044">
    <property type="entry name" value="SH3-domain"/>
    <property type="match status" value="1"/>
</dbReference>
<proteinExistence type="predicted"/>
<dbReference type="InterPro" id="IPR036028">
    <property type="entry name" value="SH3-like_dom_sf"/>
</dbReference>
<dbReference type="PhylomeDB" id="A0A0G4HSJ1"/>
<accession>A0A0G4HSJ1</accession>
<dbReference type="VEuPathDB" id="CryptoDB:Cvel_8301"/>
<evidence type="ECO:0000256" key="1">
    <source>
        <dbReference type="SAM" id="MobiDB-lite"/>
    </source>
</evidence>